<accession>A0ABW2JZE1</accession>
<dbReference type="EMBL" id="JBHTBY010000001">
    <property type="protein sequence ID" value="MFC7319841.1"/>
    <property type="molecule type" value="Genomic_DNA"/>
</dbReference>
<dbReference type="RefSeq" id="WP_289215613.1">
    <property type="nucleotide sequence ID" value="NZ_JAPVRC010000003.1"/>
</dbReference>
<sequence>MDQATYEFNGYTIKAPRGGSIFKAVEGDRTVMILKESGVYATLQYVNGGLNVVAEHGVRIEGNNINVL</sequence>
<protein>
    <submittedName>
        <fullName evidence="1">Uncharacterized protein</fullName>
    </submittedName>
</protein>
<comment type="caution">
    <text evidence="1">The sequence shown here is derived from an EMBL/GenBank/DDBJ whole genome shotgun (WGS) entry which is preliminary data.</text>
</comment>
<gene>
    <name evidence="1" type="ORF">ACFQMN_02930</name>
</gene>
<reference evidence="2" key="1">
    <citation type="journal article" date="2019" name="Int. J. Syst. Evol. Microbiol.">
        <title>The Global Catalogue of Microorganisms (GCM) 10K type strain sequencing project: providing services to taxonomists for standard genome sequencing and annotation.</title>
        <authorList>
            <consortium name="The Broad Institute Genomics Platform"/>
            <consortium name="The Broad Institute Genome Sequencing Center for Infectious Disease"/>
            <person name="Wu L."/>
            <person name="Ma J."/>
        </authorList>
    </citation>
    <scope>NUCLEOTIDE SEQUENCE [LARGE SCALE GENOMIC DNA]</scope>
    <source>
        <strain evidence="2">CCUG 73951</strain>
    </source>
</reference>
<evidence type="ECO:0000313" key="2">
    <source>
        <dbReference type="Proteomes" id="UP001596494"/>
    </source>
</evidence>
<organism evidence="1 2">
    <name type="scientific">Halobacillus campisalis</name>
    <dbReference type="NCBI Taxonomy" id="435909"/>
    <lineage>
        <taxon>Bacteria</taxon>
        <taxon>Bacillati</taxon>
        <taxon>Bacillota</taxon>
        <taxon>Bacilli</taxon>
        <taxon>Bacillales</taxon>
        <taxon>Bacillaceae</taxon>
        <taxon>Halobacillus</taxon>
    </lineage>
</organism>
<name>A0ABW2JZE1_9BACI</name>
<proteinExistence type="predicted"/>
<dbReference type="Proteomes" id="UP001596494">
    <property type="component" value="Unassembled WGS sequence"/>
</dbReference>
<keyword evidence="2" id="KW-1185">Reference proteome</keyword>
<evidence type="ECO:0000313" key="1">
    <source>
        <dbReference type="EMBL" id="MFC7319841.1"/>
    </source>
</evidence>